<evidence type="ECO:0000313" key="2">
    <source>
        <dbReference type="EMBL" id="WLR42228.1"/>
    </source>
</evidence>
<accession>A0ABY9JVB9</accession>
<keyword evidence="3" id="KW-1185">Reference proteome</keyword>
<dbReference type="RefSeq" id="WP_226543333.1">
    <property type="nucleotide sequence ID" value="NZ_CP129013.1"/>
</dbReference>
<sequence>MKKSWVSRFLPEDEYKEKMMLYFIAEASLILMLLLIIYGIFDHYLFNGDLLGVLVAMFSIGVFSIYVLIRYTFSGVEHPEVTSEKEFSKKKKMIRKGSLVFMFVFLTFLLLQKGIPSNLLEIVDLIGPTIIAGVFWFVVSYFSLKASFKKNRELLDE</sequence>
<keyword evidence="1" id="KW-0812">Transmembrane</keyword>
<feature type="transmembrane region" description="Helical" evidence="1">
    <location>
        <begin position="53"/>
        <end position="73"/>
    </location>
</feature>
<feature type="transmembrane region" description="Helical" evidence="1">
    <location>
        <begin position="21"/>
        <end position="41"/>
    </location>
</feature>
<dbReference type="EMBL" id="CP129013">
    <property type="protein sequence ID" value="WLR42228.1"/>
    <property type="molecule type" value="Genomic_DNA"/>
</dbReference>
<dbReference type="Proteomes" id="UP001197974">
    <property type="component" value="Chromosome"/>
</dbReference>
<evidence type="ECO:0000313" key="3">
    <source>
        <dbReference type="Proteomes" id="UP001197974"/>
    </source>
</evidence>
<organism evidence="2 3">
    <name type="scientific">Bacillus carboniphilus</name>
    <dbReference type="NCBI Taxonomy" id="86663"/>
    <lineage>
        <taxon>Bacteria</taxon>
        <taxon>Bacillati</taxon>
        <taxon>Bacillota</taxon>
        <taxon>Bacilli</taxon>
        <taxon>Bacillales</taxon>
        <taxon>Bacillaceae</taxon>
        <taxon>Bacillus</taxon>
    </lineage>
</organism>
<proteinExistence type="predicted"/>
<keyword evidence="1" id="KW-0472">Membrane</keyword>
<gene>
    <name evidence="2" type="ORF">LC087_16030</name>
</gene>
<feature type="transmembrane region" description="Helical" evidence="1">
    <location>
        <begin position="94"/>
        <end position="113"/>
    </location>
</feature>
<evidence type="ECO:0000256" key="1">
    <source>
        <dbReference type="SAM" id="Phobius"/>
    </source>
</evidence>
<name>A0ABY9JVB9_9BACI</name>
<feature type="transmembrane region" description="Helical" evidence="1">
    <location>
        <begin position="125"/>
        <end position="144"/>
    </location>
</feature>
<protein>
    <submittedName>
        <fullName evidence="2">DUF3278 domain-containing protein</fullName>
    </submittedName>
</protein>
<reference evidence="2 3" key="1">
    <citation type="submission" date="2023-06" db="EMBL/GenBank/DDBJ databases">
        <title>Five Gram-positive bacteria isolated from mangrove sediments in Shenzhen, Guangdong, China.</title>
        <authorList>
            <person name="Yu S."/>
            <person name="Zheng W."/>
            <person name="Huang Y."/>
        </authorList>
    </citation>
    <scope>NUCLEOTIDE SEQUENCE [LARGE SCALE GENOMIC DNA]</scope>
    <source>
        <strain evidence="2 3">SaN35-3</strain>
    </source>
</reference>
<keyword evidence="1" id="KW-1133">Transmembrane helix</keyword>